<dbReference type="Gene3D" id="3.30.565.10">
    <property type="entry name" value="Histidine kinase-like ATPase, C-terminal domain"/>
    <property type="match status" value="1"/>
</dbReference>
<evidence type="ECO:0000313" key="9">
    <source>
        <dbReference type="EMBL" id="TGX55731.1"/>
    </source>
</evidence>
<dbReference type="InterPro" id="IPR005467">
    <property type="entry name" value="His_kinase_dom"/>
</dbReference>
<gene>
    <name evidence="9" type="ORF">E5A73_00950</name>
</gene>
<dbReference type="EC" id="2.7.13.3" evidence="2"/>
<dbReference type="SMART" id="SM00091">
    <property type="entry name" value="PAS"/>
    <property type="match status" value="2"/>
</dbReference>
<dbReference type="NCBIfam" id="TIGR00229">
    <property type="entry name" value="sensory_box"/>
    <property type="match status" value="1"/>
</dbReference>
<dbReference type="InterPro" id="IPR003661">
    <property type="entry name" value="HisK_dim/P_dom"/>
</dbReference>
<dbReference type="PROSITE" id="PS50109">
    <property type="entry name" value="HIS_KIN"/>
    <property type="match status" value="1"/>
</dbReference>
<dbReference type="OrthoDB" id="9789238at2"/>
<feature type="domain" description="PAS" evidence="7">
    <location>
        <begin position="135"/>
        <end position="212"/>
    </location>
</feature>
<dbReference type="InterPro" id="IPR000014">
    <property type="entry name" value="PAS"/>
</dbReference>
<dbReference type="GO" id="GO:0000155">
    <property type="term" value="F:phosphorelay sensor kinase activity"/>
    <property type="evidence" value="ECO:0007669"/>
    <property type="project" value="InterPro"/>
</dbReference>
<dbReference type="InterPro" id="IPR000700">
    <property type="entry name" value="PAS-assoc_C"/>
</dbReference>
<dbReference type="Gene3D" id="1.10.287.130">
    <property type="match status" value="1"/>
</dbReference>
<dbReference type="PANTHER" id="PTHR43304:SF1">
    <property type="entry name" value="PAC DOMAIN-CONTAINING PROTEIN"/>
    <property type="match status" value="1"/>
</dbReference>
<dbReference type="SUPFAM" id="SSF47384">
    <property type="entry name" value="Homodimeric domain of signal transducing histidine kinase"/>
    <property type="match status" value="1"/>
</dbReference>
<dbReference type="InterPro" id="IPR035965">
    <property type="entry name" value="PAS-like_dom_sf"/>
</dbReference>
<evidence type="ECO:0000256" key="4">
    <source>
        <dbReference type="ARBA" id="ARBA00022679"/>
    </source>
</evidence>
<dbReference type="InterPro" id="IPR003594">
    <property type="entry name" value="HATPase_dom"/>
</dbReference>
<dbReference type="InterPro" id="IPR052162">
    <property type="entry name" value="Sensor_kinase/Photoreceptor"/>
</dbReference>
<dbReference type="PANTHER" id="PTHR43304">
    <property type="entry name" value="PHYTOCHROME-LIKE PROTEIN CPH1"/>
    <property type="match status" value="1"/>
</dbReference>
<keyword evidence="10" id="KW-1185">Reference proteome</keyword>
<reference evidence="9 10" key="1">
    <citation type="submission" date="2019-04" db="EMBL/GenBank/DDBJ databases">
        <title>Sphingomonas psychrotolerans sp. nov., isolated from soil in the Tianshan Mountains, Xinjiang, China.</title>
        <authorList>
            <person name="Luo Y."/>
            <person name="Sheng H."/>
        </authorList>
    </citation>
    <scope>NUCLEOTIDE SEQUENCE [LARGE SCALE GENOMIC DNA]</scope>
    <source>
        <strain evidence="9 10">ZFGT-11</strain>
    </source>
</reference>
<comment type="catalytic activity">
    <reaction evidence="1">
        <text>ATP + protein L-histidine = ADP + protein N-phospho-L-histidine.</text>
        <dbReference type="EC" id="2.7.13.3"/>
    </reaction>
</comment>
<keyword evidence="4" id="KW-0808">Transferase</keyword>
<evidence type="ECO:0000256" key="5">
    <source>
        <dbReference type="ARBA" id="ARBA00022777"/>
    </source>
</evidence>
<dbReference type="CDD" id="cd00082">
    <property type="entry name" value="HisKA"/>
    <property type="match status" value="1"/>
</dbReference>
<feature type="domain" description="PAC" evidence="8">
    <location>
        <begin position="82"/>
        <end position="134"/>
    </location>
</feature>
<dbReference type="EMBL" id="SRXT01000001">
    <property type="protein sequence ID" value="TGX55731.1"/>
    <property type="molecule type" value="Genomic_DNA"/>
</dbReference>
<accession>A0A4S1XHT7</accession>
<dbReference type="RefSeq" id="WP_135961931.1">
    <property type="nucleotide sequence ID" value="NZ_SRXT01000001.1"/>
</dbReference>
<evidence type="ECO:0000256" key="1">
    <source>
        <dbReference type="ARBA" id="ARBA00000085"/>
    </source>
</evidence>
<comment type="caution">
    <text evidence="9">The sequence shown here is derived from an EMBL/GenBank/DDBJ whole genome shotgun (WGS) entry which is preliminary data.</text>
</comment>
<dbReference type="Pfam" id="PF02518">
    <property type="entry name" value="HATPase_c"/>
    <property type="match status" value="1"/>
</dbReference>
<feature type="domain" description="PAC" evidence="8">
    <location>
        <begin position="213"/>
        <end position="267"/>
    </location>
</feature>
<organism evidence="9 10">
    <name type="scientific">Sphingomonas gei</name>
    <dbReference type="NCBI Taxonomy" id="1395960"/>
    <lineage>
        <taxon>Bacteria</taxon>
        <taxon>Pseudomonadati</taxon>
        <taxon>Pseudomonadota</taxon>
        <taxon>Alphaproteobacteria</taxon>
        <taxon>Sphingomonadales</taxon>
        <taxon>Sphingomonadaceae</taxon>
        <taxon>Sphingomonas</taxon>
    </lineage>
</organism>
<sequence length="498" mass="54930">MLEGQPSTRTFFEYLPAFAWRTDAVGNFLHLDPRFLEWQGARIEDHKVNADGSFNYVDAVHPDDAAAALGGWAESLDTGTPYRSQHRMRGADNTYRWCQCDGMPVRDASGAITDWYGTIIDVDEFKRTETSLRDREHELVRLADTVPVLIWSTTATGEPIFINRRLCEWAGIELTDLDDPDRSKLAAAVARSVHPEHAASVGNALRHSFETGAAFAMRYRHRCADGGYRWVEGKAEPLRDDAGRIVRWYGVSRDIEDEIGDREALRKASLRLARATQAASLSALSASIAHEVNQPLAAVVTNAQACQRWLAADPPNLDRARQTIARIVRDAFAGAQVLDRIRALFHDTDPQRLPTQINHVVTEAHALLGDEMRAHGIEVSLSLDSGLPPLPLDRVQVQQLLVNLMRNGAEAMAESAIRRLELGTSRIDGHARLEVRDFGTGLDDPDAAFEPFVTSKPRGMGMGLAICRSIARAHGGELEAQIAAPVGTRMIFSLPLPG</sequence>
<dbReference type="SMART" id="SM00388">
    <property type="entry name" value="HisKA"/>
    <property type="match status" value="1"/>
</dbReference>
<proteinExistence type="predicted"/>
<dbReference type="SUPFAM" id="SSF55874">
    <property type="entry name" value="ATPase domain of HSP90 chaperone/DNA topoisomerase II/histidine kinase"/>
    <property type="match status" value="1"/>
</dbReference>
<dbReference type="PRINTS" id="PR00344">
    <property type="entry name" value="BCTRLSENSOR"/>
</dbReference>
<keyword evidence="5 9" id="KW-0418">Kinase</keyword>
<dbReference type="SUPFAM" id="SSF55785">
    <property type="entry name" value="PYP-like sensor domain (PAS domain)"/>
    <property type="match status" value="2"/>
</dbReference>
<evidence type="ECO:0000256" key="2">
    <source>
        <dbReference type="ARBA" id="ARBA00012438"/>
    </source>
</evidence>
<dbReference type="InterPro" id="IPR004358">
    <property type="entry name" value="Sig_transdc_His_kin-like_C"/>
</dbReference>
<dbReference type="Pfam" id="PF08447">
    <property type="entry name" value="PAS_3"/>
    <property type="match status" value="2"/>
</dbReference>
<dbReference type="Proteomes" id="UP000306147">
    <property type="component" value="Unassembled WGS sequence"/>
</dbReference>
<dbReference type="Pfam" id="PF00512">
    <property type="entry name" value="HisKA"/>
    <property type="match status" value="1"/>
</dbReference>
<evidence type="ECO:0000313" key="10">
    <source>
        <dbReference type="Proteomes" id="UP000306147"/>
    </source>
</evidence>
<name>A0A4S1XHT7_9SPHN</name>
<dbReference type="SMART" id="SM00086">
    <property type="entry name" value="PAC"/>
    <property type="match status" value="2"/>
</dbReference>
<dbReference type="InterPro" id="IPR036890">
    <property type="entry name" value="HATPase_C_sf"/>
</dbReference>
<evidence type="ECO:0000259" key="6">
    <source>
        <dbReference type="PROSITE" id="PS50109"/>
    </source>
</evidence>
<dbReference type="InterPro" id="IPR036097">
    <property type="entry name" value="HisK_dim/P_sf"/>
</dbReference>
<evidence type="ECO:0000259" key="8">
    <source>
        <dbReference type="PROSITE" id="PS50113"/>
    </source>
</evidence>
<keyword evidence="3" id="KW-0597">Phosphoprotein</keyword>
<dbReference type="PROSITE" id="PS50113">
    <property type="entry name" value="PAC"/>
    <property type="match status" value="2"/>
</dbReference>
<dbReference type="Gene3D" id="3.30.450.20">
    <property type="entry name" value="PAS domain"/>
    <property type="match status" value="2"/>
</dbReference>
<dbReference type="SMART" id="SM00387">
    <property type="entry name" value="HATPase_c"/>
    <property type="match status" value="1"/>
</dbReference>
<feature type="domain" description="Histidine kinase" evidence="6">
    <location>
        <begin position="287"/>
        <end position="498"/>
    </location>
</feature>
<evidence type="ECO:0000259" key="7">
    <source>
        <dbReference type="PROSITE" id="PS50112"/>
    </source>
</evidence>
<dbReference type="InterPro" id="IPR001610">
    <property type="entry name" value="PAC"/>
</dbReference>
<dbReference type="InterPro" id="IPR013655">
    <property type="entry name" value="PAS_fold_3"/>
</dbReference>
<dbReference type="PROSITE" id="PS50112">
    <property type="entry name" value="PAS"/>
    <property type="match status" value="1"/>
</dbReference>
<dbReference type="CDD" id="cd00130">
    <property type="entry name" value="PAS"/>
    <property type="match status" value="2"/>
</dbReference>
<evidence type="ECO:0000256" key="3">
    <source>
        <dbReference type="ARBA" id="ARBA00022553"/>
    </source>
</evidence>
<protein>
    <recommendedName>
        <fullName evidence="2">histidine kinase</fullName>
        <ecNumber evidence="2">2.7.13.3</ecNumber>
    </recommendedName>
</protein>
<dbReference type="AlphaFoldDB" id="A0A4S1XHT7"/>